<gene>
    <name evidence="1" type="ORF">EVAR_102870_1</name>
</gene>
<evidence type="ECO:0000313" key="1">
    <source>
        <dbReference type="EMBL" id="GBP27616.1"/>
    </source>
</evidence>
<dbReference type="Proteomes" id="UP000299102">
    <property type="component" value="Unassembled WGS sequence"/>
</dbReference>
<comment type="caution">
    <text evidence="1">The sequence shown here is derived from an EMBL/GenBank/DDBJ whole genome shotgun (WGS) entry which is preliminary data.</text>
</comment>
<reference evidence="1 2" key="1">
    <citation type="journal article" date="2019" name="Commun. Biol.">
        <title>The bagworm genome reveals a unique fibroin gene that provides high tensile strength.</title>
        <authorList>
            <person name="Kono N."/>
            <person name="Nakamura H."/>
            <person name="Ohtoshi R."/>
            <person name="Tomita M."/>
            <person name="Numata K."/>
            <person name="Arakawa K."/>
        </authorList>
    </citation>
    <scope>NUCLEOTIDE SEQUENCE [LARGE SCALE GENOMIC DNA]</scope>
</reference>
<organism evidence="1 2">
    <name type="scientific">Eumeta variegata</name>
    <name type="common">Bagworm moth</name>
    <name type="synonym">Eumeta japonica</name>
    <dbReference type="NCBI Taxonomy" id="151549"/>
    <lineage>
        <taxon>Eukaryota</taxon>
        <taxon>Metazoa</taxon>
        <taxon>Ecdysozoa</taxon>
        <taxon>Arthropoda</taxon>
        <taxon>Hexapoda</taxon>
        <taxon>Insecta</taxon>
        <taxon>Pterygota</taxon>
        <taxon>Neoptera</taxon>
        <taxon>Endopterygota</taxon>
        <taxon>Lepidoptera</taxon>
        <taxon>Glossata</taxon>
        <taxon>Ditrysia</taxon>
        <taxon>Tineoidea</taxon>
        <taxon>Psychidae</taxon>
        <taxon>Oiketicinae</taxon>
        <taxon>Eumeta</taxon>
    </lineage>
</organism>
<protein>
    <submittedName>
        <fullName evidence="1">Uncharacterized protein</fullName>
    </submittedName>
</protein>
<dbReference type="AlphaFoldDB" id="A0A4C1UNQ7"/>
<keyword evidence="2" id="KW-1185">Reference proteome</keyword>
<evidence type="ECO:0000313" key="2">
    <source>
        <dbReference type="Proteomes" id="UP000299102"/>
    </source>
</evidence>
<dbReference type="EMBL" id="BGZK01000196">
    <property type="protein sequence ID" value="GBP27616.1"/>
    <property type="molecule type" value="Genomic_DNA"/>
</dbReference>
<accession>A0A4C1UNQ7</accession>
<name>A0A4C1UNQ7_EUMVA</name>
<sequence length="225" mass="24828">MWDARLCAAAVSLPLRRIGRWSGREIDASQAERLGDRASLSRVPRSRSHARLRRNTTMSHAFSSHYNLLSVGKTNEVECTADSGAVACHHGLVTNRDAPASAPVHAIEEPRRVQALLLHAALEGVSPILSDDQAPNNVWSLYDLIGAGLSNRCFCRCLLLCTLLLFTEKLDINNEGQIIDYHKPDERLKVTPNRRVATRTRNECDIMSNAADIGANAKVLANVRQ</sequence>
<proteinExistence type="predicted"/>